<comment type="similarity">
    <text evidence="1">Belongs to the thiamine-monophosphate kinase family.</text>
</comment>
<dbReference type="RefSeq" id="WP_386765467.1">
    <property type="nucleotide sequence ID" value="NZ_JBHSTI010000008.1"/>
</dbReference>
<feature type="binding site" evidence="1">
    <location>
        <position position="57"/>
    </location>
    <ligand>
        <name>Mg(2+)</name>
        <dbReference type="ChEBI" id="CHEBI:18420"/>
        <label>1</label>
    </ligand>
</feature>
<dbReference type="SUPFAM" id="SSF55326">
    <property type="entry name" value="PurM N-terminal domain-like"/>
    <property type="match status" value="1"/>
</dbReference>
<dbReference type="InterPro" id="IPR016188">
    <property type="entry name" value="PurM-like_N"/>
</dbReference>
<feature type="binding site" evidence="1">
    <location>
        <begin position="133"/>
        <end position="134"/>
    </location>
    <ligand>
        <name>ATP</name>
        <dbReference type="ChEBI" id="CHEBI:30616"/>
    </ligand>
</feature>
<feature type="binding site" evidence="1">
    <location>
        <position position="55"/>
    </location>
    <ligand>
        <name>Mg(2+)</name>
        <dbReference type="ChEBI" id="CHEBI:18420"/>
        <label>4</label>
    </ligand>
</feature>
<feature type="binding site" evidence="1">
    <location>
        <position position="41"/>
    </location>
    <ligand>
        <name>Mg(2+)</name>
        <dbReference type="ChEBI" id="CHEBI:18420"/>
        <label>3</label>
    </ligand>
</feature>
<feature type="binding site" evidence="1">
    <location>
        <position position="134"/>
    </location>
    <ligand>
        <name>Mg(2+)</name>
        <dbReference type="ChEBI" id="CHEBI:18420"/>
        <label>1</label>
    </ligand>
</feature>
<keyword evidence="5" id="KW-1185">Reference proteome</keyword>
<feature type="domain" description="PurM-like N-terminal" evidence="2">
    <location>
        <begin position="39"/>
        <end position="149"/>
    </location>
</feature>
<dbReference type="GO" id="GO:0009030">
    <property type="term" value="F:thiamine-phosphate kinase activity"/>
    <property type="evidence" value="ECO:0007669"/>
    <property type="project" value="UniProtKB-EC"/>
</dbReference>
<evidence type="ECO:0000313" key="4">
    <source>
        <dbReference type="EMBL" id="MFC6237819.1"/>
    </source>
</evidence>
<comment type="catalytic activity">
    <reaction evidence="1">
        <text>thiamine phosphate + ATP = thiamine diphosphate + ADP</text>
        <dbReference type="Rhea" id="RHEA:15913"/>
        <dbReference type="ChEBI" id="CHEBI:30616"/>
        <dbReference type="ChEBI" id="CHEBI:37575"/>
        <dbReference type="ChEBI" id="CHEBI:58937"/>
        <dbReference type="ChEBI" id="CHEBI:456216"/>
        <dbReference type="EC" id="2.7.4.16"/>
    </reaction>
</comment>
<comment type="function">
    <text evidence="1">Catalyzes the ATP-dependent phosphorylation of thiamine-monophosphate (TMP) to form thiamine-pyrophosphate (TPP), the active form of vitamin B1.</text>
</comment>
<comment type="caution">
    <text evidence="1">Lacks conserved residue(s) required for the propagation of feature annotation.</text>
</comment>
<feature type="binding site" evidence="1">
    <location>
        <position position="86"/>
    </location>
    <ligand>
        <name>Mg(2+)</name>
        <dbReference type="ChEBI" id="CHEBI:18420"/>
        <label>3</label>
    </ligand>
</feature>
<dbReference type="SUPFAM" id="SSF56042">
    <property type="entry name" value="PurM C-terminal domain-like"/>
    <property type="match status" value="1"/>
</dbReference>
<keyword evidence="1" id="KW-0784">Thiamine biosynthesis</keyword>
<evidence type="ECO:0000259" key="2">
    <source>
        <dbReference type="Pfam" id="PF00586"/>
    </source>
</evidence>
<feature type="binding site" evidence="1">
    <location>
        <position position="86"/>
    </location>
    <ligand>
        <name>Mg(2+)</name>
        <dbReference type="ChEBI" id="CHEBI:18420"/>
        <label>4</label>
    </ligand>
</feature>
<feature type="binding site" evidence="1">
    <location>
        <position position="57"/>
    </location>
    <ligand>
        <name>Mg(2+)</name>
        <dbReference type="ChEBI" id="CHEBI:18420"/>
        <label>2</label>
    </ligand>
</feature>
<dbReference type="Pfam" id="PF00586">
    <property type="entry name" value="AIRS"/>
    <property type="match status" value="1"/>
</dbReference>
<feature type="binding site" evidence="1">
    <location>
        <position position="224"/>
    </location>
    <ligand>
        <name>Mg(2+)</name>
        <dbReference type="ChEBI" id="CHEBI:18420"/>
        <label>5</label>
    </ligand>
</feature>
<evidence type="ECO:0000313" key="5">
    <source>
        <dbReference type="Proteomes" id="UP001596138"/>
    </source>
</evidence>
<feature type="binding site" evidence="1">
    <location>
        <position position="41"/>
    </location>
    <ligand>
        <name>Mg(2+)</name>
        <dbReference type="ChEBI" id="CHEBI:18420"/>
        <label>4</label>
    </ligand>
</feature>
<feature type="binding site" evidence="1">
    <location>
        <position position="86"/>
    </location>
    <ligand>
        <name>Mg(2+)</name>
        <dbReference type="ChEBI" id="CHEBI:18420"/>
        <label>2</label>
    </ligand>
</feature>
<evidence type="ECO:0000256" key="1">
    <source>
        <dbReference type="HAMAP-Rule" id="MF_02128"/>
    </source>
</evidence>
<dbReference type="InterPro" id="IPR036676">
    <property type="entry name" value="PurM-like_C_sf"/>
</dbReference>
<feature type="binding site" evidence="1">
    <location>
        <position position="159"/>
    </location>
    <ligand>
        <name>ATP</name>
        <dbReference type="ChEBI" id="CHEBI:30616"/>
    </ligand>
</feature>
<dbReference type="InterPro" id="IPR010918">
    <property type="entry name" value="PurM-like_C_dom"/>
</dbReference>
<dbReference type="EMBL" id="JBHSTI010000008">
    <property type="protein sequence ID" value="MFC6237819.1"/>
    <property type="molecule type" value="Genomic_DNA"/>
</dbReference>
<feature type="binding site" evidence="1">
    <location>
        <position position="221"/>
    </location>
    <ligand>
        <name>Mg(2+)</name>
        <dbReference type="ChEBI" id="CHEBI:18420"/>
        <label>3</label>
    </ligand>
</feature>
<dbReference type="PIRSF" id="PIRSF005303">
    <property type="entry name" value="Thiam_monoph_kin"/>
    <property type="match status" value="1"/>
</dbReference>
<dbReference type="CDD" id="cd02194">
    <property type="entry name" value="ThiL"/>
    <property type="match status" value="1"/>
</dbReference>
<dbReference type="PANTHER" id="PTHR30270">
    <property type="entry name" value="THIAMINE-MONOPHOSPHATE KINASE"/>
    <property type="match status" value="1"/>
</dbReference>
<dbReference type="Proteomes" id="UP001596138">
    <property type="component" value="Unassembled WGS sequence"/>
</dbReference>
<protein>
    <recommendedName>
        <fullName evidence="1">Thiamine-monophosphate kinase</fullName>
        <shortName evidence="1">TMP kinase</shortName>
        <shortName evidence="1">Thiamine-phosphate kinase</shortName>
        <ecNumber evidence="1">2.7.4.16</ecNumber>
    </recommendedName>
</protein>
<gene>
    <name evidence="1" type="primary">thiL</name>
    <name evidence="4" type="ORF">ACFQGU_08015</name>
</gene>
<keyword evidence="1" id="KW-0460">Magnesium</keyword>
<comment type="caution">
    <text evidence="4">The sequence shown here is derived from an EMBL/GenBank/DDBJ whole genome shotgun (WGS) entry which is preliminary data.</text>
</comment>
<dbReference type="NCBIfam" id="TIGR01379">
    <property type="entry name" value="thiL"/>
    <property type="match status" value="1"/>
</dbReference>
<organism evidence="4 5">
    <name type="scientific">Longivirga aurantiaca</name>
    <dbReference type="NCBI Taxonomy" id="1837743"/>
    <lineage>
        <taxon>Bacteria</taxon>
        <taxon>Bacillati</taxon>
        <taxon>Actinomycetota</taxon>
        <taxon>Actinomycetes</taxon>
        <taxon>Sporichthyales</taxon>
        <taxon>Sporichthyaceae</taxon>
        <taxon>Longivirga</taxon>
    </lineage>
</organism>
<comment type="miscellaneous">
    <text evidence="1">Reaction mechanism of ThiL seems to utilize a direct, inline transfer of the gamma-phosphate of ATP to TMP rather than a phosphorylated enzyme intermediate.</text>
</comment>
<keyword evidence="1" id="KW-0547">Nucleotide-binding</keyword>
<keyword evidence="1 4" id="KW-0808">Transferase</keyword>
<sequence>MPNVPAGGAGEVSGLGEFGLIGAVVGRFAVTPDVLLGPGDDAAVVAAPDSRVVATMDLLVEGRHFRRDWSSAHDVGRKAAAQNLADLVAMGARPTALLVGLGCPPDLPVDWATGLADGLADECALVGATVVGGDVVRSDHVVVAVTALGDLEGRAPVTRSGARPGDVLAVAGRLGWSAAGLAVLGRGFRSPRVLVEAHKVPAPPYAAGPAAAVAGATSMVDVSDGLLQDAGHVATASGVVLEIDTATLEVGQPLADAAAAFSADPLEWVLRGGEDHALLATFPPGAALPDGFVAIGRVSAGEASVLVDGVPATGLGGHDHFRS</sequence>
<feature type="binding site" evidence="1">
    <location>
        <position position="64"/>
    </location>
    <ligand>
        <name>substrate</name>
    </ligand>
</feature>
<keyword evidence="1" id="KW-0479">Metal-binding</keyword>
<accession>A0ABW1T0H7</accession>
<dbReference type="PANTHER" id="PTHR30270:SF0">
    <property type="entry name" value="THIAMINE-MONOPHOSPHATE KINASE"/>
    <property type="match status" value="1"/>
</dbReference>
<feature type="domain" description="PurM-like C-terminal" evidence="3">
    <location>
        <begin position="163"/>
        <end position="280"/>
    </location>
</feature>
<dbReference type="Gene3D" id="3.30.1330.10">
    <property type="entry name" value="PurM-like, N-terminal domain"/>
    <property type="match status" value="1"/>
</dbReference>
<keyword evidence="1 4" id="KW-0418">Kinase</keyword>
<dbReference type="Pfam" id="PF02769">
    <property type="entry name" value="AIRS_C"/>
    <property type="match status" value="1"/>
</dbReference>
<dbReference type="InterPro" id="IPR036921">
    <property type="entry name" value="PurM-like_N_sf"/>
</dbReference>
<evidence type="ECO:0000259" key="3">
    <source>
        <dbReference type="Pfam" id="PF02769"/>
    </source>
</evidence>
<feature type="binding site" evidence="1">
    <location>
        <position position="223"/>
    </location>
    <ligand>
        <name>ATP</name>
        <dbReference type="ChEBI" id="CHEBI:30616"/>
    </ligand>
</feature>
<keyword evidence="1" id="KW-0067">ATP-binding</keyword>
<dbReference type="HAMAP" id="MF_02128">
    <property type="entry name" value="TMP_kinase"/>
    <property type="match status" value="1"/>
</dbReference>
<dbReference type="NCBIfam" id="NF004351">
    <property type="entry name" value="PRK05731.1-4"/>
    <property type="match status" value="1"/>
</dbReference>
<name>A0ABW1T0H7_9ACTN</name>
<feature type="binding site" evidence="1">
    <location>
        <position position="274"/>
    </location>
    <ligand>
        <name>substrate</name>
    </ligand>
</feature>
<proteinExistence type="inferred from homology"/>
<dbReference type="EC" id="2.7.4.16" evidence="1"/>
<dbReference type="InterPro" id="IPR006283">
    <property type="entry name" value="ThiL-like"/>
</dbReference>
<dbReference type="Gene3D" id="3.90.650.10">
    <property type="entry name" value="PurM-like C-terminal domain"/>
    <property type="match status" value="1"/>
</dbReference>
<comment type="pathway">
    <text evidence="1">Cofactor biosynthesis; thiamine diphosphate biosynthesis; thiamine diphosphate from thiamine phosphate: step 1/1.</text>
</comment>
<reference evidence="5" key="1">
    <citation type="journal article" date="2019" name="Int. J. Syst. Evol. Microbiol.">
        <title>The Global Catalogue of Microorganisms (GCM) 10K type strain sequencing project: providing services to taxonomists for standard genome sequencing and annotation.</title>
        <authorList>
            <consortium name="The Broad Institute Genomics Platform"/>
            <consortium name="The Broad Institute Genome Sequencing Center for Infectious Disease"/>
            <person name="Wu L."/>
            <person name="Ma J."/>
        </authorList>
    </citation>
    <scope>NUCLEOTIDE SEQUENCE [LARGE SCALE GENOMIC DNA]</scope>
    <source>
        <strain evidence="5">CGMCC 4.7317</strain>
    </source>
</reference>